<reference evidence="3" key="1">
    <citation type="journal article" date="2020" name="Stud. Mycol.">
        <title>101 Dothideomycetes genomes: a test case for predicting lifestyles and emergence of pathogens.</title>
        <authorList>
            <person name="Haridas S."/>
            <person name="Albert R."/>
            <person name="Binder M."/>
            <person name="Bloem J."/>
            <person name="Labutti K."/>
            <person name="Salamov A."/>
            <person name="Andreopoulos B."/>
            <person name="Baker S."/>
            <person name="Barry K."/>
            <person name="Bills G."/>
            <person name="Bluhm B."/>
            <person name="Cannon C."/>
            <person name="Castanera R."/>
            <person name="Culley D."/>
            <person name="Daum C."/>
            <person name="Ezra D."/>
            <person name="Gonzalez J."/>
            <person name="Henrissat B."/>
            <person name="Kuo A."/>
            <person name="Liang C."/>
            <person name="Lipzen A."/>
            <person name="Lutzoni F."/>
            <person name="Magnuson J."/>
            <person name="Mondo S."/>
            <person name="Nolan M."/>
            <person name="Ohm R."/>
            <person name="Pangilinan J."/>
            <person name="Park H.-J."/>
            <person name="Ramirez L."/>
            <person name="Alfaro M."/>
            <person name="Sun H."/>
            <person name="Tritt A."/>
            <person name="Yoshinaga Y."/>
            <person name="Zwiers L.-H."/>
            <person name="Turgeon B."/>
            <person name="Goodwin S."/>
            <person name="Spatafora J."/>
            <person name="Crous P."/>
            <person name="Grigoriev I."/>
        </authorList>
    </citation>
    <scope>NUCLEOTIDE SEQUENCE</scope>
    <source>
        <strain evidence="3">CBS 133067</strain>
    </source>
</reference>
<evidence type="ECO:0000256" key="1">
    <source>
        <dbReference type="SAM" id="MobiDB-lite"/>
    </source>
</evidence>
<comment type="caution">
    <text evidence="3">The sequence shown here is derived from an EMBL/GenBank/DDBJ whole genome shotgun (WGS) entry which is preliminary data.</text>
</comment>
<dbReference type="InterPro" id="IPR005637">
    <property type="entry name" value="TAP_C_dom"/>
</dbReference>
<dbReference type="Gene3D" id="1.10.8.10">
    <property type="entry name" value="DNA helicase RuvA subunit, C-terminal domain"/>
    <property type="match status" value="1"/>
</dbReference>
<dbReference type="CDD" id="cd14342">
    <property type="entry name" value="UBA_TAP-C"/>
    <property type="match status" value="1"/>
</dbReference>
<dbReference type="EMBL" id="ML978125">
    <property type="protein sequence ID" value="KAF2099588.1"/>
    <property type="molecule type" value="Genomic_DNA"/>
</dbReference>
<dbReference type="SMART" id="SM00804">
    <property type="entry name" value="TAP_C"/>
    <property type="match status" value="1"/>
</dbReference>
<evidence type="ECO:0000313" key="3">
    <source>
        <dbReference type="EMBL" id="KAF2099588.1"/>
    </source>
</evidence>
<accession>A0A9P4IGI3</accession>
<dbReference type="AlphaFoldDB" id="A0A9P4IGI3"/>
<dbReference type="SUPFAM" id="SSF46934">
    <property type="entry name" value="UBA-like"/>
    <property type="match status" value="1"/>
</dbReference>
<dbReference type="Proteomes" id="UP000799772">
    <property type="component" value="Unassembled WGS sequence"/>
</dbReference>
<sequence>MAAFTMKRSSQQTPYDHQDAPRSYQYNNYKHARTDRGSDVSMSAAPDRHAEQPLRTLHVSGWRNSKASSNPDGGVAALIAFIERRATISKQKHNTSHGRRQGAPVQIQSHTVNNGTLTIQVVKSDYIATINLSGYDFAGTPITIEADAPKQAEEMEDVEMPDSDPEEDRKEEMRREEMVKRVMEATRMRKEYAVMCLEAGDWDWDKASAIYAEKKDQIPADAFM</sequence>
<feature type="region of interest" description="Disordered" evidence="1">
    <location>
        <begin position="1"/>
        <end position="50"/>
    </location>
</feature>
<name>A0A9P4IGI3_9PEZI</name>
<dbReference type="Pfam" id="PF03943">
    <property type="entry name" value="TAP_C"/>
    <property type="match status" value="1"/>
</dbReference>
<keyword evidence="4" id="KW-1185">Reference proteome</keyword>
<feature type="domain" description="TAP-C" evidence="2">
    <location>
        <begin position="173"/>
        <end position="224"/>
    </location>
</feature>
<evidence type="ECO:0000313" key="4">
    <source>
        <dbReference type="Proteomes" id="UP000799772"/>
    </source>
</evidence>
<organism evidence="3 4">
    <name type="scientific">Rhizodiscina lignyota</name>
    <dbReference type="NCBI Taxonomy" id="1504668"/>
    <lineage>
        <taxon>Eukaryota</taxon>
        <taxon>Fungi</taxon>
        <taxon>Dikarya</taxon>
        <taxon>Ascomycota</taxon>
        <taxon>Pezizomycotina</taxon>
        <taxon>Dothideomycetes</taxon>
        <taxon>Pleosporomycetidae</taxon>
        <taxon>Aulographales</taxon>
        <taxon>Rhizodiscinaceae</taxon>
        <taxon>Rhizodiscina</taxon>
    </lineage>
</organism>
<protein>
    <recommendedName>
        <fullName evidence="2">TAP-C domain-containing protein</fullName>
    </recommendedName>
</protein>
<feature type="region of interest" description="Disordered" evidence="1">
    <location>
        <begin position="152"/>
        <end position="175"/>
    </location>
</feature>
<dbReference type="GO" id="GO:0051028">
    <property type="term" value="P:mRNA transport"/>
    <property type="evidence" value="ECO:0007669"/>
    <property type="project" value="InterPro"/>
</dbReference>
<feature type="compositionally biased region" description="Acidic residues" evidence="1">
    <location>
        <begin position="154"/>
        <end position="166"/>
    </location>
</feature>
<dbReference type="PROSITE" id="PS51281">
    <property type="entry name" value="TAP_C"/>
    <property type="match status" value="1"/>
</dbReference>
<gene>
    <name evidence="3" type="ORF">NA57DRAFT_55545</name>
</gene>
<dbReference type="OrthoDB" id="25872at2759"/>
<proteinExistence type="predicted"/>
<evidence type="ECO:0000259" key="2">
    <source>
        <dbReference type="PROSITE" id="PS51281"/>
    </source>
</evidence>
<dbReference type="InterPro" id="IPR009060">
    <property type="entry name" value="UBA-like_sf"/>
</dbReference>
<dbReference type="GO" id="GO:0005634">
    <property type="term" value="C:nucleus"/>
    <property type="evidence" value="ECO:0007669"/>
    <property type="project" value="InterPro"/>
</dbReference>